<accession>A0AAJ0D6B4</accession>
<reference evidence="4" key="1">
    <citation type="submission" date="2023-04" db="EMBL/GenBank/DDBJ databases">
        <title>Black Yeasts Isolated from many extreme environments.</title>
        <authorList>
            <person name="Coleine C."/>
            <person name="Stajich J.E."/>
            <person name="Selbmann L."/>
        </authorList>
    </citation>
    <scope>NUCLEOTIDE SEQUENCE</scope>
    <source>
        <strain evidence="4">CCFEE 5312</strain>
    </source>
</reference>
<dbReference type="Proteomes" id="UP001271007">
    <property type="component" value="Unassembled WGS sequence"/>
</dbReference>
<comment type="similarity">
    <text evidence="2">Belongs to the NAD(P)-dependent epimerase/dehydratase family. Dihydroflavonol-4-reductase subfamily.</text>
</comment>
<dbReference type="PANTHER" id="PTHR10366">
    <property type="entry name" value="NAD DEPENDENT EPIMERASE/DEHYDRATASE"/>
    <property type="match status" value="1"/>
</dbReference>
<comment type="caution">
    <text evidence="4">The sequence shown here is derived from an EMBL/GenBank/DDBJ whole genome shotgun (WGS) entry which is preliminary data.</text>
</comment>
<organism evidence="4 5">
    <name type="scientific">Extremus antarcticus</name>
    <dbReference type="NCBI Taxonomy" id="702011"/>
    <lineage>
        <taxon>Eukaryota</taxon>
        <taxon>Fungi</taxon>
        <taxon>Dikarya</taxon>
        <taxon>Ascomycota</taxon>
        <taxon>Pezizomycotina</taxon>
        <taxon>Dothideomycetes</taxon>
        <taxon>Dothideomycetidae</taxon>
        <taxon>Mycosphaerellales</taxon>
        <taxon>Extremaceae</taxon>
        <taxon>Extremus</taxon>
    </lineage>
</organism>
<evidence type="ECO:0000256" key="2">
    <source>
        <dbReference type="ARBA" id="ARBA00023445"/>
    </source>
</evidence>
<sequence>MTDTRPLSLITGGSGYIGAHTVDNFLRHGYCVRLTGRSSSCKQMLATHHHYRDVIETVIVPDITTPGAFDSAVQGVDGVIHLASPFFHNFKDVEKEMLLPAINGTTEILKSVANHAPKVKRVVMTSSIAAIADFSKGLWPGHVYEESQWSPVTLESAKQNPSSAYAGSQKLAEKAAWSFVETEDVKFSLATICPMMVYGPHHPGSVSLSHLPTSMTDIYKLMDGSLSEAPTTFLPVYVDVRDVAEAHRLAYETIEPGRFAVSGGNFTKGEVCKLLRNANLGLEDRVPWKGLDAEDDLESYTVDTSKAEEVLGVPCAGEEEKL</sequence>
<protein>
    <recommendedName>
        <fullName evidence="3">NAD-dependent epimerase/dehydratase domain-containing protein</fullName>
    </recommendedName>
</protein>
<evidence type="ECO:0000259" key="3">
    <source>
        <dbReference type="Pfam" id="PF01370"/>
    </source>
</evidence>
<dbReference type="CDD" id="cd05227">
    <property type="entry name" value="AR_SDR_e"/>
    <property type="match status" value="1"/>
</dbReference>
<dbReference type="InterPro" id="IPR001509">
    <property type="entry name" value="Epimerase_deHydtase"/>
</dbReference>
<dbReference type="AlphaFoldDB" id="A0AAJ0D6B4"/>
<dbReference type="EMBL" id="JAWDJX010000063">
    <property type="protein sequence ID" value="KAK3047333.1"/>
    <property type="molecule type" value="Genomic_DNA"/>
</dbReference>
<proteinExistence type="inferred from homology"/>
<evidence type="ECO:0000256" key="1">
    <source>
        <dbReference type="ARBA" id="ARBA00023002"/>
    </source>
</evidence>
<dbReference type="SUPFAM" id="SSF51735">
    <property type="entry name" value="NAD(P)-binding Rossmann-fold domains"/>
    <property type="match status" value="1"/>
</dbReference>
<keyword evidence="1" id="KW-0560">Oxidoreductase</keyword>
<dbReference type="PANTHER" id="PTHR10366:SF564">
    <property type="entry name" value="STEROL-4-ALPHA-CARBOXYLATE 3-DEHYDROGENASE, DECARBOXYLATING"/>
    <property type="match status" value="1"/>
</dbReference>
<dbReference type="InterPro" id="IPR036291">
    <property type="entry name" value="NAD(P)-bd_dom_sf"/>
</dbReference>
<dbReference type="InterPro" id="IPR050425">
    <property type="entry name" value="NAD(P)_dehydrat-like"/>
</dbReference>
<name>A0AAJ0D6B4_9PEZI</name>
<feature type="domain" description="NAD-dependent epimerase/dehydratase" evidence="3">
    <location>
        <begin position="9"/>
        <end position="255"/>
    </location>
</feature>
<evidence type="ECO:0000313" key="4">
    <source>
        <dbReference type="EMBL" id="KAK3047333.1"/>
    </source>
</evidence>
<dbReference type="Gene3D" id="3.40.50.720">
    <property type="entry name" value="NAD(P)-binding Rossmann-like Domain"/>
    <property type="match status" value="1"/>
</dbReference>
<keyword evidence="5" id="KW-1185">Reference proteome</keyword>
<dbReference type="GO" id="GO:0016616">
    <property type="term" value="F:oxidoreductase activity, acting on the CH-OH group of donors, NAD or NADP as acceptor"/>
    <property type="evidence" value="ECO:0007669"/>
    <property type="project" value="TreeGrafter"/>
</dbReference>
<dbReference type="Pfam" id="PF01370">
    <property type="entry name" value="Epimerase"/>
    <property type="match status" value="1"/>
</dbReference>
<gene>
    <name evidence="4" type="ORF">LTR09_011205</name>
</gene>
<evidence type="ECO:0000313" key="5">
    <source>
        <dbReference type="Proteomes" id="UP001271007"/>
    </source>
</evidence>